<evidence type="ECO:0000259" key="2">
    <source>
        <dbReference type="Pfam" id="PF26078"/>
    </source>
</evidence>
<evidence type="ECO:0000259" key="3">
    <source>
        <dbReference type="Pfam" id="PF26079"/>
    </source>
</evidence>
<proteinExistence type="inferred from homology"/>
<dbReference type="AlphaFoldDB" id="A0A1X1FCC8"/>
<dbReference type="OrthoDB" id="2554267at2"/>
<gene>
    <name evidence="4" type="ORF">FAM23169_02175</name>
</gene>
<accession>A0A1X1FCC8</accession>
<name>A0A1X1FCC8_9LACO</name>
<dbReference type="PANTHER" id="PTHR37829:SF3">
    <property type="entry name" value="PROTEIN JAYE-RELATED"/>
    <property type="match status" value="1"/>
</dbReference>
<evidence type="ECO:0000313" key="5">
    <source>
        <dbReference type="Proteomes" id="UP000193009"/>
    </source>
</evidence>
<dbReference type="PANTHER" id="PTHR37829">
    <property type="entry name" value="PHAGE-LIKE ELEMENT PBSX PROTEIN XKDT"/>
    <property type="match status" value="1"/>
</dbReference>
<dbReference type="InterPro" id="IPR058530">
    <property type="entry name" value="Baseplate_J-like_C"/>
</dbReference>
<sequence>MSPSELVAEIRSHDFDYYLDELMDNVSDDVDKREGSIIYDALAPAATVLAEEAITLANTIEFIYTQTSTGEFLDYRAVERGTSRIAATKTQVKATAIDRNNLPVTNIQIGDRFASIGDEPIFYTVIKVTDDIKTQLSFPQAMTDSGGVTFSAVATDVTAPVIILEAEEFGTRPNGYKGQILPVSYNDALSYAEITEITVPARDSESDDDLRTRLLSPDTYNAYGGNVADYVDMLDRIEEVGAGQIYPAWQGGGTVKLVIVDNNFLPASDELIASFQNEIDPTPSGSGYGLAPIDHVVTVTAPTELKIDITSTITFATGIDETTVKNNINQALQSYFGNLRKGWAVIDATIGRGYNVTVYRSQILAEILKINGVTNATLPTLNDQESDLKLQATNETSELPVLGTVTLND</sequence>
<dbReference type="EMBL" id="MSBD01000049">
    <property type="protein sequence ID" value="ORN26031.1"/>
    <property type="molecule type" value="Genomic_DNA"/>
</dbReference>
<comment type="caution">
    <text evidence="4">The sequence shown here is derived from an EMBL/GenBank/DDBJ whole genome shotgun (WGS) entry which is preliminary data.</text>
</comment>
<dbReference type="Pfam" id="PF26079">
    <property type="entry name" value="Baseplate_J_C"/>
    <property type="match status" value="1"/>
</dbReference>
<feature type="domain" description="Baseplate J-like central" evidence="2">
    <location>
        <begin position="222"/>
        <end position="301"/>
    </location>
</feature>
<feature type="domain" description="Baseplate J-like C-terminal" evidence="3">
    <location>
        <begin position="307"/>
        <end position="408"/>
    </location>
</feature>
<evidence type="ECO:0000313" key="4">
    <source>
        <dbReference type="EMBL" id="ORN26031.1"/>
    </source>
</evidence>
<comment type="similarity">
    <text evidence="1">Belongs to the Mu gp47/PBSX XkdT family.</text>
</comment>
<dbReference type="InterPro" id="IPR058531">
    <property type="entry name" value="Baseplate_J_M"/>
</dbReference>
<organism evidence="4 5">
    <name type="scientific">Lentilactobacillus parabuchneri</name>
    <dbReference type="NCBI Taxonomy" id="152331"/>
    <lineage>
        <taxon>Bacteria</taxon>
        <taxon>Bacillati</taxon>
        <taxon>Bacillota</taxon>
        <taxon>Bacilli</taxon>
        <taxon>Lactobacillales</taxon>
        <taxon>Lactobacillaceae</taxon>
        <taxon>Lentilactobacillus</taxon>
    </lineage>
</organism>
<protein>
    <submittedName>
        <fullName evidence="4">Baseplate J-like protein</fullName>
    </submittedName>
</protein>
<dbReference type="Proteomes" id="UP000193009">
    <property type="component" value="Unassembled WGS sequence"/>
</dbReference>
<dbReference type="Pfam" id="PF26078">
    <property type="entry name" value="Baseplate_J_M"/>
    <property type="match status" value="1"/>
</dbReference>
<evidence type="ECO:0000256" key="1">
    <source>
        <dbReference type="ARBA" id="ARBA00038087"/>
    </source>
</evidence>
<reference evidence="4 5" key="1">
    <citation type="journal article" date="2017" name="Front. Microbiol.">
        <title>The Histidine Decarboxylase Gene Cluster of Lactobacillus parabuchneri Was Gained by Horizontal Gene Transfer and Is Mobile within the Species.</title>
        <authorList>
            <person name="Wuthrich D."/>
            <person name="Berthoud H."/>
            <person name="Wechsler D."/>
            <person name="Eugster E."/>
            <person name="Irmler S."/>
            <person name="Bruggmann R."/>
        </authorList>
    </citation>
    <scope>NUCLEOTIDE SEQUENCE [LARGE SCALE GENOMIC DNA]</scope>
    <source>
        <strain evidence="4 5">FAM23169</strain>
    </source>
</reference>
<keyword evidence="5" id="KW-1185">Reference proteome</keyword>
<dbReference type="InterPro" id="IPR052399">
    <property type="entry name" value="Phage_Baseplate_Assmbl_Protein"/>
</dbReference>
<dbReference type="RefSeq" id="WP_084988984.1">
    <property type="nucleotide sequence ID" value="NZ_MSAU01000022.1"/>
</dbReference>